<dbReference type="KEGG" id="bgh:BDBG_00968"/>
<protein>
    <submittedName>
        <fullName evidence="2">Uncharacterized protein</fullName>
    </submittedName>
</protein>
<dbReference type="GeneID" id="8507072"/>
<keyword evidence="3" id="KW-1185">Reference proteome</keyword>
<proteinExistence type="predicted"/>
<evidence type="ECO:0000256" key="1">
    <source>
        <dbReference type="SAM" id="MobiDB-lite"/>
    </source>
</evidence>
<dbReference type="Proteomes" id="UP000002038">
    <property type="component" value="Unassembled WGS sequence"/>
</dbReference>
<reference evidence="3" key="1">
    <citation type="journal article" date="2015" name="PLoS Genet.">
        <title>The dynamic genome and transcriptome of the human fungal pathogen Blastomyces and close relative Emmonsia.</title>
        <authorList>
            <person name="Munoz J.F."/>
            <person name="Gauthier G.M."/>
            <person name="Desjardins C.A."/>
            <person name="Gallo J.E."/>
            <person name="Holder J."/>
            <person name="Sullivan T.D."/>
            <person name="Marty A.J."/>
            <person name="Carmen J.C."/>
            <person name="Chen Z."/>
            <person name="Ding L."/>
            <person name="Gujja S."/>
            <person name="Magrini V."/>
            <person name="Misas E."/>
            <person name="Mitreva M."/>
            <person name="Priest M."/>
            <person name="Saif S."/>
            <person name="Whiston E.A."/>
            <person name="Young S."/>
            <person name="Zeng Q."/>
            <person name="Goldman W.E."/>
            <person name="Mardis E.R."/>
            <person name="Taylor J.W."/>
            <person name="McEwen J.G."/>
            <person name="Clay O.K."/>
            <person name="Klein B.S."/>
            <person name="Cuomo C.A."/>
        </authorList>
    </citation>
    <scope>NUCLEOTIDE SEQUENCE [LARGE SCALE GENOMIC DNA]</scope>
    <source>
        <strain evidence="3">SLH14081</strain>
    </source>
</reference>
<gene>
    <name evidence="2" type="ORF">BDBG_00968</name>
</gene>
<name>A0A179UAT6_BLAGS</name>
<dbReference type="VEuPathDB" id="FungiDB:BDBG_00968"/>
<accession>A0A179UAT6</accession>
<sequence>MAWRKPSLNPIARNLAAEGSDEAGRTTTPSSKRTANLLGVLQLPSRLLERCGKSPIIPSPYHSVMESCIFALVLQSTPQWRGHLLKLNLRVPLAAREAR</sequence>
<evidence type="ECO:0000313" key="3">
    <source>
        <dbReference type="Proteomes" id="UP000002038"/>
    </source>
</evidence>
<feature type="region of interest" description="Disordered" evidence="1">
    <location>
        <begin position="1"/>
        <end position="33"/>
    </location>
</feature>
<organism evidence="2 3">
    <name type="scientific">Blastomyces gilchristii (strain SLH14081)</name>
    <name type="common">Blastomyces dermatitidis</name>
    <dbReference type="NCBI Taxonomy" id="559298"/>
    <lineage>
        <taxon>Eukaryota</taxon>
        <taxon>Fungi</taxon>
        <taxon>Dikarya</taxon>
        <taxon>Ascomycota</taxon>
        <taxon>Pezizomycotina</taxon>
        <taxon>Eurotiomycetes</taxon>
        <taxon>Eurotiomycetidae</taxon>
        <taxon>Onygenales</taxon>
        <taxon>Ajellomycetaceae</taxon>
        <taxon>Blastomyces</taxon>
    </lineage>
</organism>
<dbReference type="AlphaFoldDB" id="A0A179UAT6"/>
<evidence type="ECO:0000313" key="2">
    <source>
        <dbReference type="EMBL" id="OAT04418.1"/>
    </source>
</evidence>
<dbReference type="EMBL" id="GG657449">
    <property type="protein sequence ID" value="OAT04418.1"/>
    <property type="molecule type" value="Genomic_DNA"/>
</dbReference>
<dbReference type="RefSeq" id="XP_031576173.1">
    <property type="nucleotide sequence ID" value="XM_031720131.1"/>
</dbReference>